<dbReference type="Gene3D" id="2.160.10.10">
    <property type="entry name" value="Hexapeptide repeat proteins"/>
    <property type="match status" value="1"/>
</dbReference>
<accession>A0A8E1QXU6</accession>
<dbReference type="CDD" id="cd04647">
    <property type="entry name" value="LbH_MAT_like"/>
    <property type="match status" value="1"/>
</dbReference>
<dbReference type="RefSeq" id="WP_053398171.1">
    <property type="nucleotide sequence ID" value="NZ_LFQU01000009.1"/>
</dbReference>
<dbReference type="InterPro" id="IPR050179">
    <property type="entry name" value="Trans_hexapeptide_repeat"/>
</dbReference>
<keyword evidence="2" id="KW-0808">Transferase</keyword>
<comment type="similarity">
    <text evidence="1">Belongs to the transferase hexapeptide repeat family.</text>
</comment>
<dbReference type="GO" id="GO:0016746">
    <property type="term" value="F:acyltransferase activity"/>
    <property type="evidence" value="ECO:0007669"/>
    <property type="project" value="UniProtKB-KW"/>
</dbReference>
<dbReference type="PANTHER" id="PTHR43300">
    <property type="entry name" value="ACETYLTRANSFERASE"/>
    <property type="match status" value="1"/>
</dbReference>
<dbReference type="InterPro" id="IPR018357">
    <property type="entry name" value="Hexapep_transf_CS"/>
</dbReference>
<dbReference type="InterPro" id="IPR001451">
    <property type="entry name" value="Hexapep"/>
</dbReference>
<dbReference type="Proteomes" id="UP000036951">
    <property type="component" value="Unassembled WGS sequence"/>
</dbReference>
<comment type="caution">
    <text evidence="5">The sequence shown here is derived from an EMBL/GenBank/DDBJ whole genome shotgun (WGS) entry which is preliminary data.</text>
</comment>
<name>A0A8E1QXU6_9BACT</name>
<keyword evidence="3" id="KW-0677">Repeat</keyword>
<evidence type="ECO:0008006" key="7">
    <source>
        <dbReference type="Google" id="ProtNLM"/>
    </source>
</evidence>
<protein>
    <recommendedName>
        <fullName evidence="7">Acyltransferase</fullName>
    </recommendedName>
</protein>
<evidence type="ECO:0000256" key="1">
    <source>
        <dbReference type="ARBA" id="ARBA00007274"/>
    </source>
</evidence>
<keyword evidence="6" id="KW-1185">Reference proteome</keyword>
<dbReference type="PANTHER" id="PTHR43300:SF11">
    <property type="entry name" value="ACETYLTRANSFERASE RV3034C-RELATED"/>
    <property type="match status" value="1"/>
</dbReference>
<dbReference type="SUPFAM" id="SSF51161">
    <property type="entry name" value="Trimeric LpxA-like enzymes"/>
    <property type="match status" value="1"/>
</dbReference>
<dbReference type="InterPro" id="IPR011004">
    <property type="entry name" value="Trimer_LpxA-like_sf"/>
</dbReference>
<evidence type="ECO:0000256" key="3">
    <source>
        <dbReference type="ARBA" id="ARBA00022737"/>
    </source>
</evidence>
<dbReference type="PROSITE" id="PS00101">
    <property type="entry name" value="HEXAPEP_TRANSFERASES"/>
    <property type="match status" value="1"/>
</dbReference>
<reference evidence="5 6" key="1">
    <citation type="submission" date="2015-06" db="EMBL/GenBank/DDBJ databases">
        <title>Prevotella sp. 109, sp. nov., a novel member of the family Prevotellaceae isolated from human faeces.</title>
        <authorList>
            <person name="Shkoporov A.N."/>
            <person name="Chaplin A.V."/>
            <person name="Kafarskaia L.I."/>
            <person name="Efimov B.A."/>
        </authorList>
    </citation>
    <scope>NUCLEOTIDE SEQUENCE [LARGE SCALE GENOMIC DNA]</scope>
    <source>
        <strain evidence="5 6">109</strain>
    </source>
</reference>
<keyword evidence="4" id="KW-0012">Acyltransferase</keyword>
<evidence type="ECO:0000313" key="6">
    <source>
        <dbReference type="Proteomes" id="UP000036951"/>
    </source>
</evidence>
<sequence length="174" mass="19225">MHFPFFRRHKRSSVEKLAEKAGVVFGENNSFASCFWSSAEPYLIKIGSNCQITADVKIFTHGGSKVARTIYPKFDCFGKVEIGDNVYIGNNSLIMPGVTIGSDVLIAAGSVVCHSVPSGVVVGGNPARIICKVEEYIERNKPYNLDTKGLSRREKKKVIMAAGEDMFIKKRMMK</sequence>
<evidence type="ECO:0000313" key="5">
    <source>
        <dbReference type="EMBL" id="KOO68776.1"/>
    </source>
</evidence>
<dbReference type="Pfam" id="PF00132">
    <property type="entry name" value="Hexapep"/>
    <property type="match status" value="1"/>
</dbReference>
<evidence type="ECO:0000256" key="2">
    <source>
        <dbReference type="ARBA" id="ARBA00022679"/>
    </source>
</evidence>
<proteinExistence type="inferred from homology"/>
<organism evidence="5 6">
    <name type="scientific">Xylanibacter rarus</name>
    <dbReference type="NCBI Taxonomy" id="1676614"/>
    <lineage>
        <taxon>Bacteria</taxon>
        <taxon>Pseudomonadati</taxon>
        <taxon>Bacteroidota</taxon>
        <taxon>Bacteroidia</taxon>
        <taxon>Bacteroidales</taxon>
        <taxon>Prevotellaceae</taxon>
        <taxon>Xylanibacter</taxon>
    </lineage>
</organism>
<evidence type="ECO:0000256" key="4">
    <source>
        <dbReference type="ARBA" id="ARBA00023315"/>
    </source>
</evidence>
<dbReference type="EMBL" id="LFQU01000009">
    <property type="protein sequence ID" value="KOO68776.1"/>
    <property type="molecule type" value="Genomic_DNA"/>
</dbReference>
<dbReference type="OrthoDB" id="9812571at2"/>
<dbReference type="AlphaFoldDB" id="A0A8E1QXU6"/>
<gene>
    <name evidence="5" type="ORF">ACU52_06355</name>
</gene>